<dbReference type="SUPFAM" id="SSF47454">
    <property type="entry name" value="A DNA-binding domain in eukaryotic transcription factors"/>
    <property type="match status" value="1"/>
</dbReference>
<evidence type="ECO:0000256" key="4">
    <source>
        <dbReference type="ARBA" id="ARBA00023163"/>
    </source>
</evidence>
<dbReference type="PANTHER" id="PTHR46004:SF3">
    <property type="entry name" value="CYCLIC AMP RESPONSE ELEMENT-BINDING PROTEIN A"/>
    <property type="match status" value="1"/>
</dbReference>
<dbReference type="STRING" id="6412.T1EXU7"/>
<reference evidence="7 9" key="2">
    <citation type="journal article" date="2013" name="Nature">
        <title>Insights into bilaterian evolution from three spiralian genomes.</title>
        <authorList>
            <person name="Simakov O."/>
            <person name="Marletaz F."/>
            <person name="Cho S.J."/>
            <person name="Edsinger-Gonzales E."/>
            <person name="Havlak P."/>
            <person name="Hellsten U."/>
            <person name="Kuo D.H."/>
            <person name="Larsson T."/>
            <person name="Lv J."/>
            <person name="Arendt D."/>
            <person name="Savage R."/>
            <person name="Osoegawa K."/>
            <person name="de Jong P."/>
            <person name="Grimwood J."/>
            <person name="Chapman J.A."/>
            <person name="Shapiro H."/>
            <person name="Aerts A."/>
            <person name="Otillar R.P."/>
            <person name="Terry A.Y."/>
            <person name="Boore J.L."/>
            <person name="Grigoriev I.V."/>
            <person name="Lindberg D.R."/>
            <person name="Seaver E.C."/>
            <person name="Weisblat D.A."/>
            <person name="Putnam N.H."/>
            <person name="Rokhsar D.S."/>
        </authorList>
    </citation>
    <scope>NUCLEOTIDE SEQUENCE</scope>
</reference>
<dbReference type="EnsemblMetazoa" id="HelroT166153">
    <property type="protein sequence ID" value="HelroP166153"/>
    <property type="gene ID" value="HelroG166153"/>
</dbReference>
<dbReference type="CTD" id="20201397"/>
<evidence type="ECO:0000313" key="8">
    <source>
        <dbReference type="EnsemblMetazoa" id="HelroP166153"/>
    </source>
</evidence>
<evidence type="ECO:0000259" key="6">
    <source>
        <dbReference type="PROSITE" id="PS00036"/>
    </source>
</evidence>
<dbReference type="KEGG" id="hro:HELRODRAFT_166153"/>
<dbReference type="HOGENOM" id="CLU_1009286_0_0_1"/>
<dbReference type="InterPro" id="IPR004827">
    <property type="entry name" value="bZIP"/>
</dbReference>
<sequence length="276" mass="32059">MANNIAMMMDDTFDESLFNCGLSNDLSKYPLEFDLFNIDESVDPNSKELFGSENSFSSDQKMNLEDIDTESFSVKSTVHEDEIETSDDILNPNKFGHFSTTAASHSSLISQESKKFIRYPTIIVTKIVKPIRKKIFITREYPKLYDYEANTEFELAERKIEVSSSFDNTATQIQDKNVLILSEEERKTLIAEGYPVPNKLPLTKYEENILKKVRRKIKNKMSAQESRRKKKEYLDGLERRFVQGLRVERFWGPAKTMIFRFCLSGLQGALDEMYVW</sequence>
<evidence type="ECO:0000313" key="9">
    <source>
        <dbReference type="Proteomes" id="UP000015101"/>
    </source>
</evidence>
<dbReference type="GO" id="GO:0000981">
    <property type="term" value="F:DNA-binding transcription factor activity, RNA polymerase II-specific"/>
    <property type="evidence" value="ECO:0000318"/>
    <property type="project" value="GO_Central"/>
</dbReference>
<evidence type="ECO:0000256" key="1">
    <source>
        <dbReference type="ARBA" id="ARBA00004123"/>
    </source>
</evidence>
<dbReference type="OrthoDB" id="674948at2759"/>
<dbReference type="RefSeq" id="XP_009031411.1">
    <property type="nucleotide sequence ID" value="XM_009033163.1"/>
</dbReference>
<reference evidence="8" key="3">
    <citation type="submission" date="2015-06" db="UniProtKB">
        <authorList>
            <consortium name="EnsemblMetazoa"/>
        </authorList>
    </citation>
    <scope>IDENTIFICATION</scope>
</reference>
<feature type="domain" description="BZIP" evidence="6">
    <location>
        <begin position="214"/>
        <end position="229"/>
    </location>
</feature>
<dbReference type="AlphaFoldDB" id="T1EXU7"/>
<proteinExistence type="predicted"/>
<evidence type="ECO:0000256" key="2">
    <source>
        <dbReference type="ARBA" id="ARBA00023015"/>
    </source>
</evidence>
<keyword evidence="4" id="KW-0804">Transcription</keyword>
<reference evidence="9" key="1">
    <citation type="submission" date="2012-12" db="EMBL/GenBank/DDBJ databases">
        <authorList>
            <person name="Hellsten U."/>
            <person name="Grimwood J."/>
            <person name="Chapman J.A."/>
            <person name="Shapiro H."/>
            <person name="Aerts A."/>
            <person name="Otillar R.P."/>
            <person name="Terry A.Y."/>
            <person name="Boore J.L."/>
            <person name="Simakov O."/>
            <person name="Marletaz F."/>
            <person name="Cho S.-J."/>
            <person name="Edsinger-Gonzales E."/>
            <person name="Havlak P."/>
            <person name="Kuo D.-H."/>
            <person name="Larsson T."/>
            <person name="Lv J."/>
            <person name="Arendt D."/>
            <person name="Savage R."/>
            <person name="Osoegawa K."/>
            <person name="de Jong P."/>
            <person name="Lindberg D.R."/>
            <person name="Seaver E.C."/>
            <person name="Weisblat D.A."/>
            <person name="Putnam N.H."/>
            <person name="Grigoriev I.V."/>
            <person name="Rokhsar D.S."/>
        </authorList>
    </citation>
    <scope>NUCLEOTIDE SEQUENCE</scope>
</reference>
<keyword evidence="5" id="KW-0539">Nucleus</keyword>
<dbReference type="InParanoid" id="T1EXU7"/>
<gene>
    <name evidence="8" type="primary">20201397</name>
    <name evidence="7" type="ORF">HELRODRAFT_166153</name>
</gene>
<dbReference type="EMBL" id="AMQM01002266">
    <property type="status" value="NOT_ANNOTATED_CDS"/>
    <property type="molecule type" value="Genomic_DNA"/>
</dbReference>
<dbReference type="Pfam" id="PF00170">
    <property type="entry name" value="bZIP_1"/>
    <property type="match status" value="1"/>
</dbReference>
<evidence type="ECO:0000256" key="5">
    <source>
        <dbReference type="ARBA" id="ARBA00023242"/>
    </source>
</evidence>
<comment type="subcellular location">
    <subcellularLocation>
        <location evidence="1">Nucleus</location>
    </subcellularLocation>
</comment>
<dbReference type="Proteomes" id="UP000015101">
    <property type="component" value="Unassembled WGS sequence"/>
</dbReference>
<evidence type="ECO:0000313" key="7">
    <source>
        <dbReference type="EMBL" id="ESN90483.1"/>
    </source>
</evidence>
<dbReference type="EMBL" id="KB097753">
    <property type="protein sequence ID" value="ESN90483.1"/>
    <property type="molecule type" value="Genomic_DNA"/>
</dbReference>
<name>T1EXU7_HELRO</name>
<organism evidence="8 9">
    <name type="scientific">Helobdella robusta</name>
    <name type="common">Californian leech</name>
    <dbReference type="NCBI Taxonomy" id="6412"/>
    <lineage>
        <taxon>Eukaryota</taxon>
        <taxon>Metazoa</taxon>
        <taxon>Spiralia</taxon>
        <taxon>Lophotrochozoa</taxon>
        <taxon>Annelida</taxon>
        <taxon>Clitellata</taxon>
        <taxon>Hirudinea</taxon>
        <taxon>Rhynchobdellida</taxon>
        <taxon>Glossiphoniidae</taxon>
        <taxon>Helobdella</taxon>
    </lineage>
</organism>
<keyword evidence="2" id="KW-0805">Transcription regulation</keyword>
<dbReference type="GO" id="GO:0035497">
    <property type="term" value="F:cAMP response element binding"/>
    <property type="evidence" value="ECO:0000318"/>
    <property type="project" value="GO_Central"/>
</dbReference>
<dbReference type="Gene3D" id="1.20.5.170">
    <property type="match status" value="1"/>
</dbReference>
<dbReference type="GO" id="GO:0005634">
    <property type="term" value="C:nucleus"/>
    <property type="evidence" value="ECO:0007669"/>
    <property type="project" value="UniProtKB-SubCell"/>
</dbReference>
<accession>T1EXU7</accession>
<dbReference type="PROSITE" id="PS00036">
    <property type="entry name" value="BZIP_BASIC"/>
    <property type="match status" value="1"/>
</dbReference>
<dbReference type="InterPro" id="IPR008917">
    <property type="entry name" value="TF_DNA-bd_sf"/>
</dbReference>
<keyword evidence="3" id="KW-0238">DNA-binding</keyword>
<dbReference type="SMART" id="SM00338">
    <property type="entry name" value="BRLZ"/>
    <property type="match status" value="1"/>
</dbReference>
<dbReference type="GO" id="GO:0006357">
    <property type="term" value="P:regulation of transcription by RNA polymerase II"/>
    <property type="evidence" value="ECO:0000318"/>
    <property type="project" value="GO_Central"/>
</dbReference>
<dbReference type="eggNOG" id="KOG0709">
    <property type="taxonomic scope" value="Eukaryota"/>
</dbReference>
<dbReference type="GeneID" id="20201397"/>
<evidence type="ECO:0000256" key="3">
    <source>
        <dbReference type="ARBA" id="ARBA00023125"/>
    </source>
</evidence>
<dbReference type="PANTHER" id="PTHR46004">
    <property type="entry name" value="CYCLIC AMP RESPONSE ELEMENT-BINDING PROTEIN A"/>
    <property type="match status" value="1"/>
</dbReference>
<keyword evidence="9" id="KW-1185">Reference proteome</keyword>
<protein>
    <recommendedName>
        <fullName evidence="6">BZIP domain-containing protein</fullName>
    </recommendedName>
</protein>